<keyword evidence="2" id="KW-1133">Transmembrane helix</keyword>
<accession>A0ABN7SMW0</accession>
<keyword evidence="4" id="KW-1185">Reference proteome</keyword>
<keyword evidence="2" id="KW-0812">Transmembrane</keyword>
<sequence length="210" mass="23825">MDEFKEAFKTAMILASVTMGFCFVIFFYVVIVVGVFTDDRYSPDYPYVLPGELLCFMIQFAFLFFIINIYGVPCQCCSEESPCYTEPIFDVIVEPKMPIQPGFQIFNTENLSGVSIARSRSNSAHRSENLEPWIQPQQIQVHDPQPQFINIQPQAQLTNVQTQPRILQLPSGQQGFLLQPVAQQPTATTTVVNQEDQQNTNEPPSYSLLN</sequence>
<protein>
    <submittedName>
        <fullName evidence="3">Oidioi.mRNA.OKI2018_I69.XSR.g16570.t1.cds</fullName>
    </submittedName>
</protein>
<feature type="transmembrane region" description="Helical" evidence="2">
    <location>
        <begin position="48"/>
        <end position="71"/>
    </location>
</feature>
<evidence type="ECO:0000313" key="4">
    <source>
        <dbReference type="Proteomes" id="UP001158576"/>
    </source>
</evidence>
<gene>
    <name evidence="3" type="ORF">OKIOD_LOCUS8128</name>
</gene>
<proteinExistence type="predicted"/>
<evidence type="ECO:0000313" key="3">
    <source>
        <dbReference type="EMBL" id="CAG5099537.1"/>
    </source>
</evidence>
<organism evidence="3 4">
    <name type="scientific">Oikopleura dioica</name>
    <name type="common">Tunicate</name>
    <dbReference type="NCBI Taxonomy" id="34765"/>
    <lineage>
        <taxon>Eukaryota</taxon>
        <taxon>Metazoa</taxon>
        <taxon>Chordata</taxon>
        <taxon>Tunicata</taxon>
        <taxon>Appendicularia</taxon>
        <taxon>Copelata</taxon>
        <taxon>Oikopleuridae</taxon>
        <taxon>Oikopleura</taxon>
    </lineage>
</organism>
<evidence type="ECO:0000256" key="1">
    <source>
        <dbReference type="SAM" id="MobiDB-lite"/>
    </source>
</evidence>
<dbReference type="Proteomes" id="UP001158576">
    <property type="component" value="Chromosome XSR"/>
</dbReference>
<feature type="transmembrane region" description="Helical" evidence="2">
    <location>
        <begin position="12"/>
        <end position="36"/>
    </location>
</feature>
<name>A0ABN7SMW0_OIKDI</name>
<keyword evidence="2" id="KW-0472">Membrane</keyword>
<evidence type="ECO:0000256" key="2">
    <source>
        <dbReference type="SAM" id="Phobius"/>
    </source>
</evidence>
<reference evidence="3 4" key="1">
    <citation type="submission" date="2021-04" db="EMBL/GenBank/DDBJ databases">
        <authorList>
            <person name="Bliznina A."/>
        </authorList>
    </citation>
    <scope>NUCLEOTIDE SEQUENCE [LARGE SCALE GENOMIC DNA]</scope>
</reference>
<dbReference type="EMBL" id="OU015569">
    <property type="protein sequence ID" value="CAG5099537.1"/>
    <property type="molecule type" value="Genomic_DNA"/>
</dbReference>
<feature type="compositionally biased region" description="Polar residues" evidence="1">
    <location>
        <begin position="193"/>
        <end position="210"/>
    </location>
</feature>
<feature type="region of interest" description="Disordered" evidence="1">
    <location>
        <begin position="187"/>
        <end position="210"/>
    </location>
</feature>